<dbReference type="InterPro" id="IPR051545">
    <property type="entry name" value="NAD(P)H_dehydrogenase_qn"/>
</dbReference>
<organism evidence="4 5">
    <name type="scientific">Roseisalinus antarcticus</name>
    <dbReference type="NCBI Taxonomy" id="254357"/>
    <lineage>
        <taxon>Bacteria</taxon>
        <taxon>Pseudomonadati</taxon>
        <taxon>Pseudomonadota</taxon>
        <taxon>Alphaproteobacteria</taxon>
        <taxon>Rhodobacterales</taxon>
        <taxon>Roseobacteraceae</taxon>
        <taxon>Roseisalinus</taxon>
    </lineage>
</organism>
<accession>A0A1Y5RT02</accession>
<evidence type="ECO:0000256" key="1">
    <source>
        <dbReference type="ARBA" id="ARBA00006252"/>
    </source>
</evidence>
<keyword evidence="2 4" id="KW-0560">Oxidoreductase</keyword>
<feature type="domain" description="Flavodoxin-like fold" evidence="3">
    <location>
        <begin position="3"/>
        <end position="206"/>
    </location>
</feature>
<dbReference type="EMBL" id="FWFZ01000002">
    <property type="protein sequence ID" value="SLN24672.1"/>
    <property type="molecule type" value="Genomic_DNA"/>
</dbReference>
<dbReference type="EC" id="1.6.99.-" evidence="4"/>
<evidence type="ECO:0000313" key="5">
    <source>
        <dbReference type="Proteomes" id="UP000193900"/>
    </source>
</evidence>
<dbReference type="InterPro" id="IPR029039">
    <property type="entry name" value="Flavoprotein-like_sf"/>
</dbReference>
<keyword evidence="5" id="KW-1185">Reference proteome</keyword>
<dbReference type="GO" id="GO:0005829">
    <property type="term" value="C:cytosol"/>
    <property type="evidence" value="ECO:0007669"/>
    <property type="project" value="TreeGrafter"/>
</dbReference>
<reference evidence="4 5" key="1">
    <citation type="submission" date="2017-03" db="EMBL/GenBank/DDBJ databases">
        <authorList>
            <person name="Afonso C.L."/>
            <person name="Miller P.J."/>
            <person name="Scott M.A."/>
            <person name="Spackman E."/>
            <person name="Goraichik I."/>
            <person name="Dimitrov K.M."/>
            <person name="Suarez D.L."/>
            <person name="Swayne D.E."/>
        </authorList>
    </citation>
    <scope>NUCLEOTIDE SEQUENCE [LARGE SCALE GENOMIC DNA]</scope>
    <source>
        <strain evidence="4 5">CECT 7023</strain>
    </source>
</reference>
<proteinExistence type="inferred from homology"/>
<comment type="similarity">
    <text evidence="1">Belongs to the NAD(P)H dehydrogenase (quinone) family.</text>
</comment>
<dbReference type="Proteomes" id="UP000193900">
    <property type="component" value="Unassembled WGS sequence"/>
</dbReference>
<evidence type="ECO:0000256" key="2">
    <source>
        <dbReference type="ARBA" id="ARBA00023002"/>
    </source>
</evidence>
<dbReference type="GO" id="GO:0003955">
    <property type="term" value="F:NAD(P)H dehydrogenase (quinone) activity"/>
    <property type="evidence" value="ECO:0007669"/>
    <property type="project" value="TreeGrafter"/>
</dbReference>
<dbReference type="Gene3D" id="3.40.50.360">
    <property type="match status" value="1"/>
</dbReference>
<name>A0A1Y5RT02_9RHOB</name>
<dbReference type="AlphaFoldDB" id="A0A1Y5RT02"/>
<evidence type="ECO:0000313" key="4">
    <source>
        <dbReference type="EMBL" id="SLN24672.1"/>
    </source>
</evidence>
<evidence type="ECO:0000259" key="3">
    <source>
        <dbReference type="Pfam" id="PF02525"/>
    </source>
</evidence>
<gene>
    <name evidence="4" type="primary">ywrO_2</name>
    <name evidence="4" type="ORF">ROA7023_00767</name>
</gene>
<sequence length="254" mass="28289">MTTTLIVLAHPERRSFNGAWADATDRALRGQGDSVLWSDLNAMGFDPVEAPSHYDRPGDPAPFDVLKAQEAAAKANALPADVTAEIDKIRRADRIVFHFPLWWFAPPAMLKGWSERVLANGALHDADERFDAGRCRGKTALFCVTTGSKAAESGHDGKEGDVSMLLWPLAYTLRYLGFDVLEPRVVHGVHGYHKGAAKQALEQRLHAVLEDHPKTIADFDRLPRIAFNRDTEFDADGRLRPEAHSHSLFIRHRP</sequence>
<dbReference type="RefSeq" id="WP_085877668.1">
    <property type="nucleotide sequence ID" value="NZ_FWFZ01000002.1"/>
</dbReference>
<protein>
    <submittedName>
        <fullName evidence="4">General stress protein 14</fullName>
        <ecNumber evidence="4">1.6.99.-</ecNumber>
    </submittedName>
</protein>
<dbReference type="PANTHER" id="PTHR10204:SF34">
    <property type="entry name" value="NAD(P)H DEHYDROGENASE [QUINONE] 1 ISOFORM 1"/>
    <property type="match status" value="1"/>
</dbReference>
<dbReference type="OrthoDB" id="9798454at2"/>
<dbReference type="Pfam" id="PF02525">
    <property type="entry name" value="Flavodoxin_2"/>
    <property type="match status" value="1"/>
</dbReference>
<dbReference type="InterPro" id="IPR003680">
    <property type="entry name" value="Flavodoxin_fold"/>
</dbReference>
<dbReference type="PANTHER" id="PTHR10204">
    <property type="entry name" value="NAD P H OXIDOREDUCTASE-RELATED"/>
    <property type="match status" value="1"/>
</dbReference>
<dbReference type="SUPFAM" id="SSF52218">
    <property type="entry name" value="Flavoproteins"/>
    <property type="match status" value="1"/>
</dbReference>